<protein>
    <submittedName>
        <fullName evidence="2">Uncharacterized protein</fullName>
    </submittedName>
</protein>
<feature type="region of interest" description="Disordered" evidence="1">
    <location>
        <begin position="688"/>
        <end position="715"/>
    </location>
</feature>
<feature type="region of interest" description="Disordered" evidence="1">
    <location>
        <begin position="1"/>
        <end position="78"/>
    </location>
</feature>
<organism evidence="2 3">
    <name type="scientific">Polyplax serrata</name>
    <name type="common">Common mouse louse</name>
    <dbReference type="NCBI Taxonomy" id="468196"/>
    <lineage>
        <taxon>Eukaryota</taxon>
        <taxon>Metazoa</taxon>
        <taxon>Ecdysozoa</taxon>
        <taxon>Arthropoda</taxon>
        <taxon>Hexapoda</taxon>
        <taxon>Insecta</taxon>
        <taxon>Pterygota</taxon>
        <taxon>Neoptera</taxon>
        <taxon>Paraneoptera</taxon>
        <taxon>Psocodea</taxon>
        <taxon>Troctomorpha</taxon>
        <taxon>Phthiraptera</taxon>
        <taxon>Anoplura</taxon>
        <taxon>Polyplacidae</taxon>
        <taxon>Polyplax</taxon>
    </lineage>
</organism>
<feature type="compositionally biased region" description="Polar residues" evidence="1">
    <location>
        <begin position="466"/>
        <end position="506"/>
    </location>
</feature>
<feature type="compositionally biased region" description="Basic and acidic residues" evidence="1">
    <location>
        <begin position="180"/>
        <end position="195"/>
    </location>
</feature>
<comment type="caution">
    <text evidence="2">The sequence shown here is derived from an EMBL/GenBank/DDBJ whole genome shotgun (WGS) entry which is preliminary data.</text>
</comment>
<proteinExistence type="predicted"/>
<feature type="compositionally biased region" description="Basic and acidic residues" evidence="1">
    <location>
        <begin position="452"/>
        <end position="462"/>
    </location>
</feature>
<feature type="region of interest" description="Disordered" evidence="1">
    <location>
        <begin position="171"/>
        <end position="198"/>
    </location>
</feature>
<evidence type="ECO:0000313" key="2">
    <source>
        <dbReference type="EMBL" id="KAK6623774.1"/>
    </source>
</evidence>
<feature type="region of interest" description="Disordered" evidence="1">
    <location>
        <begin position="568"/>
        <end position="631"/>
    </location>
</feature>
<reference evidence="2 3" key="1">
    <citation type="submission" date="2023-09" db="EMBL/GenBank/DDBJ databases">
        <title>Genomes of two closely related lineages of the louse Polyplax serrata with different host specificities.</title>
        <authorList>
            <person name="Martinu J."/>
            <person name="Tarabai H."/>
            <person name="Stefka J."/>
            <person name="Hypsa V."/>
        </authorList>
    </citation>
    <scope>NUCLEOTIDE SEQUENCE [LARGE SCALE GENOMIC DNA]</scope>
    <source>
        <strain evidence="2">98ZLc_SE</strain>
    </source>
</reference>
<feature type="region of interest" description="Disordered" evidence="1">
    <location>
        <begin position="418"/>
        <end position="518"/>
    </location>
</feature>
<feature type="compositionally biased region" description="Basic residues" evidence="1">
    <location>
        <begin position="619"/>
        <end position="631"/>
    </location>
</feature>
<feature type="compositionally biased region" description="Polar residues" evidence="1">
    <location>
        <begin position="315"/>
        <end position="328"/>
    </location>
</feature>
<evidence type="ECO:0000313" key="3">
    <source>
        <dbReference type="Proteomes" id="UP001359485"/>
    </source>
</evidence>
<sequence>MSHGGESNGHLMEETDEEMNIIEASGGKEEPRTEGNNNFMTNDTTEDNDSNNNNRNSSNNNRSNVNTGSEGTRQRPYHQYPYQKDYQEALRSLLWEPYDCRKASDTWYYEGLDDDEPQADVSQQNFMSFSESSLSSCSSCSSLDEILTVEMTPKSALTPVDRYSLNIEKSRDGRRRCTSTRRDAGRPSKMKDTQRTDSSGVLLESNLTDEKEDFISGFTEFGCSTDPVQNLMNLKKMVSDLDAPVEEEGGFGSYGGRDGALASNSSSLSSRTSQCVRNSCAREASCSAREKNVLSTVNKMLVTVEGTLEPRDSNEGTQLVSPDTSLDLNENPVRLSGQTRVEPGPSSSSSGNVSVVNCYRAVPVSVVSTVPTIKCLNTQENVSNVHIIQNNAGGEQKPAGKCPPVQAKKFPVRSNANACVANPVPSSSRIRTKAPRDGNRNQSRNSLGSEQTPRKIERERPKSMNGCASEQSGQRTPGLSENGPTSSNNGGSVLSNHSRSVSNPVLGNQAKPMSNKYGSQQNIPIRLETHFGPSCSEGTERSQTYLTQGNVSGPVTQVPVPTGENNVEQAREAGGNGNGTNSMPQKQSPRTFTSTEAQTDDVPLGIHPQSVINREQRRRERRERRHQRRLHQSVLNSGSVWQSNVDVIHRDRRGLPDILNSHMPPPYSAVPVPAMSAMPPLHVPPPMPVPPGPQTVPHLVDSPPGPPLPHQNGLRFLFPFPGGRR</sequence>
<feature type="region of interest" description="Disordered" evidence="1">
    <location>
        <begin position="307"/>
        <end position="353"/>
    </location>
</feature>
<name>A0ABR1AN21_POLSC</name>
<feature type="compositionally biased region" description="Low complexity" evidence="1">
    <location>
        <begin position="50"/>
        <end position="67"/>
    </location>
</feature>
<gene>
    <name evidence="2" type="ORF">RUM44_010630</name>
</gene>
<feature type="compositionally biased region" description="Polar residues" evidence="1">
    <location>
        <begin position="579"/>
        <end position="597"/>
    </location>
</feature>
<feature type="compositionally biased region" description="Low complexity" evidence="1">
    <location>
        <begin position="343"/>
        <end position="353"/>
    </location>
</feature>
<accession>A0ABR1AN21</accession>
<dbReference type="Proteomes" id="UP001359485">
    <property type="component" value="Unassembled WGS sequence"/>
</dbReference>
<evidence type="ECO:0000256" key="1">
    <source>
        <dbReference type="SAM" id="MobiDB-lite"/>
    </source>
</evidence>
<keyword evidence="3" id="KW-1185">Reference proteome</keyword>
<feature type="compositionally biased region" description="Polar residues" evidence="1">
    <location>
        <begin position="440"/>
        <end position="451"/>
    </location>
</feature>
<dbReference type="EMBL" id="JAWJWF010000046">
    <property type="protein sequence ID" value="KAK6623774.1"/>
    <property type="molecule type" value="Genomic_DNA"/>
</dbReference>